<dbReference type="Proteomes" id="UP000504733">
    <property type="component" value="Segment"/>
</dbReference>
<organism evidence="2 3">
    <name type="scientific">Shigella phage 2019SD1</name>
    <dbReference type="NCBI Taxonomy" id="2848074"/>
    <lineage>
        <taxon>Viruses</taxon>
        <taxon>Duplodnaviria</taxon>
        <taxon>Heunggongvirae</taxon>
        <taxon>Uroviricota</taxon>
        <taxon>Caudoviricetes</taxon>
        <taxon>Drexlerviridae</taxon>
        <taxon>Tempevirinae</taxon>
        <taxon>Hanrivervirus</taxon>
        <taxon>Hanrivervirus hv2019SD1</taxon>
    </lineage>
</organism>
<name>A0A6M5C8Z7_9CAUD</name>
<feature type="region of interest" description="Disordered" evidence="1">
    <location>
        <begin position="34"/>
        <end position="54"/>
    </location>
</feature>
<gene>
    <name evidence="2" type="ORF">SD1_22</name>
</gene>
<dbReference type="EMBL" id="MT360681">
    <property type="protein sequence ID" value="QJT70551.1"/>
    <property type="molecule type" value="Genomic_DNA"/>
</dbReference>
<accession>A0A6M5C8Z7</accession>
<evidence type="ECO:0000313" key="2">
    <source>
        <dbReference type="EMBL" id="QJT70551.1"/>
    </source>
</evidence>
<evidence type="ECO:0000256" key="1">
    <source>
        <dbReference type="SAM" id="MobiDB-lite"/>
    </source>
</evidence>
<evidence type="ECO:0000313" key="3">
    <source>
        <dbReference type="Proteomes" id="UP000504733"/>
    </source>
</evidence>
<protein>
    <submittedName>
        <fullName evidence="2">Uncharacterized protein</fullName>
    </submittedName>
</protein>
<sequence length="54" mass="6057">MMLFVDGKKVPAGEIDMRFKGLSSDDDRATLAARYQSKPKSGNPTFRKEHRTGN</sequence>
<proteinExistence type="predicted"/>
<keyword evidence="3" id="KW-1185">Reference proteome</keyword>
<reference evidence="2 3" key="1">
    <citation type="submission" date="2020-04" db="EMBL/GenBank/DDBJ databases">
        <authorList>
            <person name="Kumar P."/>
            <person name="Meghvansi M.K."/>
            <person name="Kamboj D.V."/>
        </authorList>
    </citation>
    <scope>NUCLEOTIDE SEQUENCE [LARGE SCALE GENOMIC DNA]</scope>
</reference>